<accession>A0A239YKJ8</accession>
<dbReference type="Proteomes" id="UP000242084">
    <property type="component" value="Chromosome 1"/>
</dbReference>
<dbReference type="KEGG" id="sste:SAMEA4384403_0570"/>
<keyword evidence="3" id="KW-1185">Reference proteome</keyword>
<evidence type="ECO:0000259" key="1">
    <source>
        <dbReference type="Pfam" id="PF12867"/>
    </source>
</evidence>
<dbReference type="InterPro" id="IPR034660">
    <property type="entry name" value="DinB/YfiT-like"/>
</dbReference>
<proteinExistence type="predicted"/>
<sequence>MLKKQYKVSYQMLSDLIKDIDEKQADFQLENANNNIKWQLGHLLAANESFIFGISEESNKLGAKLGKSFSPGTSPQEFTGNEPTFEELKEMLAQQIERILTGLDDQLGKTRNEPIAGMDQFDDTIAFAIIHTNYHIGQISLMKTMINKVDQGI</sequence>
<name>A0A239YKJ8_9STAP</name>
<evidence type="ECO:0000313" key="2">
    <source>
        <dbReference type="EMBL" id="SNV59639.1"/>
    </source>
</evidence>
<evidence type="ECO:0000313" key="3">
    <source>
        <dbReference type="Proteomes" id="UP000242084"/>
    </source>
</evidence>
<dbReference type="InterPro" id="IPR024775">
    <property type="entry name" value="DinB-like"/>
</dbReference>
<protein>
    <submittedName>
        <fullName evidence="2">DinB superfamily protein</fullName>
    </submittedName>
</protein>
<gene>
    <name evidence="2" type="ORF">SAMEA4384403_00570</name>
</gene>
<dbReference type="EMBL" id="LT906462">
    <property type="protein sequence ID" value="SNV59639.1"/>
    <property type="molecule type" value="Genomic_DNA"/>
</dbReference>
<organism evidence="2 3">
    <name type="scientific">Mammaliicoccus stepanovicii</name>
    <dbReference type="NCBI Taxonomy" id="643214"/>
    <lineage>
        <taxon>Bacteria</taxon>
        <taxon>Bacillati</taxon>
        <taxon>Bacillota</taxon>
        <taxon>Bacilli</taxon>
        <taxon>Bacillales</taxon>
        <taxon>Staphylococcaceae</taxon>
        <taxon>Mammaliicoccus</taxon>
    </lineage>
</organism>
<dbReference type="Gene3D" id="1.20.120.450">
    <property type="entry name" value="dinb family like domain"/>
    <property type="match status" value="1"/>
</dbReference>
<feature type="domain" description="DinB-like" evidence="1">
    <location>
        <begin position="5"/>
        <end position="139"/>
    </location>
</feature>
<dbReference type="AlphaFoldDB" id="A0A239YKJ8"/>
<dbReference type="Pfam" id="PF12867">
    <property type="entry name" value="DinB_2"/>
    <property type="match status" value="1"/>
</dbReference>
<dbReference type="OrthoDB" id="4295522at2"/>
<dbReference type="RefSeq" id="WP_095086446.1">
    <property type="nucleotide sequence ID" value="NZ_BMDM01000003.1"/>
</dbReference>
<dbReference type="SUPFAM" id="SSF109854">
    <property type="entry name" value="DinB/YfiT-like putative metalloenzymes"/>
    <property type="match status" value="1"/>
</dbReference>
<reference evidence="2 3" key="1">
    <citation type="submission" date="2017-06" db="EMBL/GenBank/DDBJ databases">
        <authorList>
            <consortium name="Pathogen Informatics"/>
        </authorList>
    </citation>
    <scope>NUCLEOTIDE SEQUENCE [LARGE SCALE GENOMIC DNA]</scope>
    <source>
        <strain evidence="2 3">NCTC13839</strain>
    </source>
</reference>